<dbReference type="RefSeq" id="WP_072834956.1">
    <property type="nucleotide sequence ID" value="NZ_FQUU01000006.1"/>
</dbReference>
<dbReference type="OrthoDB" id="647456at2"/>
<dbReference type="Pfam" id="PF14054">
    <property type="entry name" value="DUF4249"/>
    <property type="match status" value="1"/>
</dbReference>
<dbReference type="STRING" id="1121884.SAMN02745131_01748"/>
<dbReference type="PROSITE" id="PS51257">
    <property type="entry name" value="PROKAR_LIPOPROTEIN"/>
    <property type="match status" value="1"/>
</dbReference>
<evidence type="ECO:0000313" key="2">
    <source>
        <dbReference type="Proteomes" id="UP000184048"/>
    </source>
</evidence>
<keyword evidence="2" id="KW-1185">Reference proteome</keyword>
<sequence>MKRIAVCLSLSILLGCEKDINFKLDNAEPKIVVEATIENDQPPRVILTRSIGYFAEITAKDLTQSFIHNADIWVEGSSGTHKLKEYTIPVGQGFSFSYYSIDSSNLATAFTGELNHSYSLKIISEGKTYTSNTTIPGLTRIIDSIWVKPAPGNDSSKAIVMVRATDPPGFGDYIRYFTKINKGPFLPPMNSTYDDLFIDGTTYELQVSPGVDRNTGKRDENLFNRGDTVVFKVSNIDKATFDFWRTMEYSYNSVGNPFSTPTKVLGNISNNALGYFGGYASQYHTLIIPK</sequence>
<organism evidence="1 2">
    <name type="scientific">Flavisolibacter ginsengisoli DSM 18119</name>
    <dbReference type="NCBI Taxonomy" id="1121884"/>
    <lineage>
        <taxon>Bacteria</taxon>
        <taxon>Pseudomonadati</taxon>
        <taxon>Bacteroidota</taxon>
        <taxon>Chitinophagia</taxon>
        <taxon>Chitinophagales</taxon>
        <taxon>Chitinophagaceae</taxon>
        <taxon>Flavisolibacter</taxon>
    </lineage>
</organism>
<reference evidence="1 2" key="1">
    <citation type="submission" date="2016-11" db="EMBL/GenBank/DDBJ databases">
        <authorList>
            <person name="Jaros S."/>
            <person name="Januszkiewicz K."/>
            <person name="Wedrychowicz H."/>
        </authorList>
    </citation>
    <scope>NUCLEOTIDE SEQUENCE [LARGE SCALE GENOMIC DNA]</scope>
    <source>
        <strain evidence="1 2">DSM 18119</strain>
    </source>
</reference>
<proteinExistence type="predicted"/>
<protein>
    <recommendedName>
        <fullName evidence="3">DUF4249 domain-containing protein</fullName>
    </recommendedName>
</protein>
<dbReference type="EMBL" id="FQUU01000006">
    <property type="protein sequence ID" value="SHF08822.1"/>
    <property type="molecule type" value="Genomic_DNA"/>
</dbReference>
<dbReference type="InterPro" id="IPR025345">
    <property type="entry name" value="DUF4249"/>
</dbReference>
<gene>
    <name evidence="1" type="ORF">SAMN02745131_01748</name>
</gene>
<evidence type="ECO:0000313" key="1">
    <source>
        <dbReference type="EMBL" id="SHF08822.1"/>
    </source>
</evidence>
<evidence type="ECO:0008006" key="3">
    <source>
        <dbReference type="Google" id="ProtNLM"/>
    </source>
</evidence>
<dbReference type="AlphaFoldDB" id="A0A1M4YTN6"/>
<dbReference type="Proteomes" id="UP000184048">
    <property type="component" value="Unassembled WGS sequence"/>
</dbReference>
<name>A0A1M4YTN6_9BACT</name>
<accession>A0A1M4YTN6</accession>